<evidence type="ECO:0000313" key="2">
    <source>
        <dbReference type="Proteomes" id="UP000286415"/>
    </source>
</evidence>
<comment type="caution">
    <text evidence="1">The sequence shown here is derived from an EMBL/GenBank/DDBJ whole genome shotgun (WGS) entry which is preliminary data.</text>
</comment>
<dbReference type="AlphaFoldDB" id="A0A3R7GUM1"/>
<reference evidence="1 2" key="1">
    <citation type="journal article" date="2018" name="Biotechnol. Adv.">
        <title>Improved genomic resources and new bioinformatic workflow for the carcinogenic parasite Clonorchis sinensis: Biotechnological implications.</title>
        <authorList>
            <person name="Wang D."/>
            <person name="Korhonen P.K."/>
            <person name="Gasser R.B."/>
            <person name="Young N.D."/>
        </authorList>
    </citation>
    <scope>NUCLEOTIDE SEQUENCE [LARGE SCALE GENOMIC DNA]</scope>
    <source>
        <strain evidence="1">Cs-k2</strain>
    </source>
</reference>
<feature type="non-terminal residue" evidence="1">
    <location>
        <position position="1"/>
    </location>
</feature>
<dbReference type="InParanoid" id="A0A3R7GUM1"/>
<dbReference type="Proteomes" id="UP000286415">
    <property type="component" value="Unassembled WGS sequence"/>
</dbReference>
<evidence type="ECO:0000313" key="1">
    <source>
        <dbReference type="EMBL" id="KAG5441792.1"/>
    </source>
</evidence>
<organism evidence="1 2">
    <name type="scientific">Clonorchis sinensis</name>
    <name type="common">Chinese liver fluke</name>
    <dbReference type="NCBI Taxonomy" id="79923"/>
    <lineage>
        <taxon>Eukaryota</taxon>
        <taxon>Metazoa</taxon>
        <taxon>Spiralia</taxon>
        <taxon>Lophotrochozoa</taxon>
        <taxon>Platyhelminthes</taxon>
        <taxon>Trematoda</taxon>
        <taxon>Digenea</taxon>
        <taxon>Opisthorchiida</taxon>
        <taxon>Opisthorchiata</taxon>
        <taxon>Opisthorchiidae</taxon>
        <taxon>Clonorchis</taxon>
    </lineage>
</organism>
<accession>A0A3R7GUM1</accession>
<name>A0A3R7GUM1_CLOSI</name>
<reference evidence="1 2" key="2">
    <citation type="journal article" date="2021" name="Genomics">
        <title>High-quality reference genome for Clonorchis sinensis.</title>
        <authorList>
            <person name="Young N.D."/>
            <person name="Stroehlein A.J."/>
            <person name="Kinkar L."/>
            <person name="Wang T."/>
            <person name="Sohn W.M."/>
            <person name="Chang B.C.H."/>
            <person name="Kaur P."/>
            <person name="Weisz D."/>
            <person name="Dudchenko O."/>
            <person name="Aiden E.L."/>
            <person name="Korhonen P.K."/>
            <person name="Gasser R.B."/>
        </authorList>
    </citation>
    <scope>NUCLEOTIDE SEQUENCE [LARGE SCALE GENOMIC DNA]</scope>
    <source>
        <strain evidence="1">Cs-k2</strain>
    </source>
</reference>
<sequence>QLEHEVVWCSTFSCLETPQMGDSAGFQDSYKSTVSVTAVAPFRCLAAMLPEGSARAGILPGYPSLDRGSRDAKVGLEPRTFRSVNSRSGLRQSWNISISLITDTGILKFSVLHRLLKILRQPTCFALLGSHQAGAVQVGPFGCLETSQTGDSAGFQVSLSQNQIDLQIRVFIEISPIWAEV</sequence>
<proteinExistence type="predicted"/>
<gene>
    <name evidence="1" type="ORF">CSKR_110603</name>
</gene>
<protein>
    <submittedName>
        <fullName evidence="1">Uncharacterized protein</fullName>
    </submittedName>
</protein>
<dbReference type="EMBL" id="NIRI02000076">
    <property type="protein sequence ID" value="KAG5441792.1"/>
    <property type="molecule type" value="Genomic_DNA"/>
</dbReference>
<keyword evidence="2" id="KW-1185">Reference proteome</keyword>